<protein>
    <recommendedName>
        <fullName evidence="3">OPT family oligopeptide transporter</fullName>
    </recommendedName>
</protein>
<keyword evidence="1" id="KW-0472">Membrane</keyword>
<comment type="caution">
    <text evidence="2">The sequence shown here is derived from an EMBL/GenBank/DDBJ whole genome shotgun (WGS) entry which is preliminary data.</text>
</comment>
<feature type="transmembrane region" description="Helical" evidence="1">
    <location>
        <begin position="549"/>
        <end position="570"/>
    </location>
</feature>
<evidence type="ECO:0000313" key="2">
    <source>
        <dbReference type="EMBL" id="HHQ50384.1"/>
    </source>
</evidence>
<name>A0A7J3Z6B4_9CREN</name>
<feature type="transmembrane region" description="Helical" evidence="1">
    <location>
        <begin position="234"/>
        <end position="256"/>
    </location>
</feature>
<feature type="transmembrane region" description="Helical" evidence="1">
    <location>
        <begin position="432"/>
        <end position="452"/>
    </location>
</feature>
<evidence type="ECO:0008006" key="3">
    <source>
        <dbReference type="Google" id="ProtNLM"/>
    </source>
</evidence>
<evidence type="ECO:0000256" key="1">
    <source>
        <dbReference type="SAM" id="Phobius"/>
    </source>
</evidence>
<keyword evidence="1" id="KW-0812">Transmembrane</keyword>
<keyword evidence="1" id="KW-1133">Transmembrane helix</keyword>
<feature type="transmembrane region" description="Helical" evidence="1">
    <location>
        <begin position="341"/>
        <end position="361"/>
    </location>
</feature>
<sequence length="577" mass="63517">MTKTHSVLIGVSVGLFISFANSYSYAISGYTTSEISLIYIPLLILLVFKLLKLNYSEQDILYSTAIAIGIDITTTLTSGMYITYGFLNHISSRLSLFGLSVSIPPQLFSNKRLLFIDVEAMPTYITLAIASLGGLFIAFALRSHFFDKERLRYPMGTVCAMVTQIFKSTLINKRLFVLLFITGFALQMLYFANQMSIDLTPLVSMFIPAASLTITFVPLVFALFLLLPLGALRMLFIGSFLMYLVFVPLAIALFKIPIIPAQSYDNMLFSISPIVLSYNVGFVATFLLFYITRYFKQLLVSLKVATGFTVERFMLLIGLVYITFLGVTALLHTSLDNINPIFFVMLASVLLLHFILIIGNIRIVGETGTGSQALYPLVTLIMYSTGLRDPLTYAILDPYTGIPMPQTIAASAINLLRYTRLSKGNSITVAKYFSIGVILGCIVTYLYGNMLLSVYGINSPQMPLTRWIPTVVWMSAIYSGKLTTASLHVILFSLAFAVPFALLAHALGVSLFPLLVGITLTPDIGFQVLLAHLIKGLIVKFGSALQEKLIISTTFFLLGAACAIILNTMLNALGLMP</sequence>
<dbReference type="AlphaFoldDB" id="A0A7J3Z6B4"/>
<feature type="transmembrane region" description="Helical" evidence="1">
    <location>
        <begin position="121"/>
        <end position="141"/>
    </location>
</feature>
<reference evidence="2" key="1">
    <citation type="journal article" date="2020" name="mSystems">
        <title>Genome- and Community-Level Interaction Insights into Carbon Utilization and Element Cycling Functions of Hydrothermarchaeota in Hydrothermal Sediment.</title>
        <authorList>
            <person name="Zhou Z."/>
            <person name="Liu Y."/>
            <person name="Xu W."/>
            <person name="Pan J."/>
            <person name="Luo Z.H."/>
            <person name="Li M."/>
        </authorList>
    </citation>
    <scope>NUCLEOTIDE SEQUENCE [LARGE SCALE GENOMIC DNA]</scope>
    <source>
        <strain evidence="2">SpSt-1105</strain>
    </source>
</reference>
<proteinExistence type="predicted"/>
<accession>A0A7J3Z6B4</accession>
<dbReference type="EMBL" id="DRYQ01000051">
    <property type="protein sequence ID" value="HHQ50384.1"/>
    <property type="molecule type" value="Genomic_DNA"/>
</dbReference>
<feature type="transmembrane region" description="Helical" evidence="1">
    <location>
        <begin position="36"/>
        <end position="53"/>
    </location>
</feature>
<organism evidence="2">
    <name type="scientific">Ignisphaera aggregans</name>
    <dbReference type="NCBI Taxonomy" id="334771"/>
    <lineage>
        <taxon>Archaea</taxon>
        <taxon>Thermoproteota</taxon>
        <taxon>Thermoprotei</taxon>
        <taxon>Desulfurococcales</taxon>
        <taxon>Desulfurococcaceae</taxon>
        <taxon>Ignisphaera</taxon>
    </lineage>
</organism>
<feature type="transmembrane region" description="Helical" evidence="1">
    <location>
        <begin position="60"/>
        <end position="87"/>
    </location>
</feature>
<feature type="transmembrane region" description="Helical" evidence="1">
    <location>
        <begin position="313"/>
        <end position="335"/>
    </location>
</feature>
<feature type="transmembrane region" description="Helical" evidence="1">
    <location>
        <begin position="205"/>
        <end position="227"/>
    </location>
</feature>
<gene>
    <name evidence="2" type="ORF">ENM66_03425</name>
</gene>
<feature type="transmembrane region" description="Helical" evidence="1">
    <location>
        <begin position="175"/>
        <end position="193"/>
    </location>
</feature>
<feature type="transmembrane region" description="Helical" evidence="1">
    <location>
        <begin position="489"/>
        <end position="512"/>
    </location>
</feature>
<feature type="transmembrane region" description="Helical" evidence="1">
    <location>
        <begin position="268"/>
        <end position="292"/>
    </location>
</feature>